<evidence type="ECO:0000313" key="5">
    <source>
        <dbReference type="Proteomes" id="UP000297245"/>
    </source>
</evidence>
<evidence type="ECO:0000256" key="2">
    <source>
        <dbReference type="SAM" id="SignalP"/>
    </source>
</evidence>
<accession>A0A4S8LXL0</accession>
<dbReference type="EMBL" id="ML179686">
    <property type="protein sequence ID" value="THU83100.1"/>
    <property type="molecule type" value="Genomic_DNA"/>
</dbReference>
<dbReference type="OrthoDB" id="2826081at2759"/>
<protein>
    <recommendedName>
        <fullName evidence="6">Hydrophobin</fullName>
    </recommendedName>
</protein>
<reference evidence="4 5" key="1">
    <citation type="journal article" date="2019" name="Nat. Ecol. Evol.">
        <title>Megaphylogeny resolves global patterns of mushroom evolution.</title>
        <authorList>
            <person name="Varga T."/>
            <person name="Krizsan K."/>
            <person name="Foldi C."/>
            <person name="Dima B."/>
            <person name="Sanchez-Garcia M."/>
            <person name="Sanchez-Ramirez S."/>
            <person name="Szollosi G.J."/>
            <person name="Szarkandi J.G."/>
            <person name="Papp V."/>
            <person name="Albert L."/>
            <person name="Andreopoulos W."/>
            <person name="Angelini C."/>
            <person name="Antonin V."/>
            <person name="Barry K.W."/>
            <person name="Bougher N.L."/>
            <person name="Buchanan P."/>
            <person name="Buyck B."/>
            <person name="Bense V."/>
            <person name="Catcheside P."/>
            <person name="Chovatia M."/>
            <person name="Cooper J."/>
            <person name="Damon W."/>
            <person name="Desjardin D."/>
            <person name="Finy P."/>
            <person name="Geml J."/>
            <person name="Haridas S."/>
            <person name="Hughes K."/>
            <person name="Justo A."/>
            <person name="Karasinski D."/>
            <person name="Kautmanova I."/>
            <person name="Kiss B."/>
            <person name="Kocsube S."/>
            <person name="Kotiranta H."/>
            <person name="LaButti K.M."/>
            <person name="Lechner B.E."/>
            <person name="Liimatainen K."/>
            <person name="Lipzen A."/>
            <person name="Lukacs Z."/>
            <person name="Mihaltcheva S."/>
            <person name="Morgado L.N."/>
            <person name="Niskanen T."/>
            <person name="Noordeloos M.E."/>
            <person name="Ohm R.A."/>
            <person name="Ortiz-Santana B."/>
            <person name="Ovrebo C."/>
            <person name="Racz N."/>
            <person name="Riley R."/>
            <person name="Savchenko A."/>
            <person name="Shiryaev A."/>
            <person name="Soop K."/>
            <person name="Spirin V."/>
            <person name="Szebenyi C."/>
            <person name="Tomsovsky M."/>
            <person name="Tulloss R.E."/>
            <person name="Uehling J."/>
            <person name="Grigoriev I.V."/>
            <person name="Vagvolgyi C."/>
            <person name="Papp T."/>
            <person name="Martin F.M."/>
            <person name="Miettinen O."/>
            <person name="Hibbett D.S."/>
            <person name="Nagy L.G."/>
        </authorList>
    </citation>
    <scope>NUCLEOTIDE SEQUENCE [LARGE SCALE GENOMIC DNA]</scope>
    <source>
        <strain evidence="4 5">CBS 962.96</strain>
    </source>
</reference>
<name>A0A4S8LXL0_DENBC</name>
<dbReference type="Proteomes" id="UP000297245">
    <property type="component" value="Unassembled WGS sequence"/>
</dbReference>
<organism evidence="4 5">
    <name type="scientific">Dendrothele bispora (strain CBS 962.96)</name>
    <dbReference type="NCBI Taxonomy" id="1314807"/>
    <lineage>
        <taxon>Eukaryota</taxon>
        <taxon>Fungi</taxon>
        <taxon>Dikarya</taxon>
        <taxon>Basidiomycota</taxon>
        <taxon>Agaricomycotina</taxon>
        <taxon>Agaricomycetes</taxon>
        <taxon>Agaricomycetidae</taxon>
        <taxon>Agaricales</taxon>
        <taxon>Agaricales incertae sedis</taxon>
        <taxon>Dendrothele</taxon>
    </lineage>
</organism>
<dbReference type="AlphaFoldDB" id="A0A4S8LXL0"/>
<evidence type="ECO:0000256" key="1">
    <source>
        <dbReference type="SAM" id="MobiDB-lite"/>
    </source>
</evidence>
<dbReference type="EMBL" id="ML179236">
    <property type="protein sequence ID" value="THU93943.1"/>
    <property type="molecule type" value="Genomic_DNA"/>
</dbReference>
<evidence type="ECO:0000313" key="3">
    <source>
        <dbReference type="EMBL" id="THU83100.1"/>
    </source>
</evidence>
<evidence type="ECO:0000313" key="4">
    <source>
        <dbReference type="EMBL" id="THU93943.1"/>
    </source>
</evidence>
<dbReference type="PANTHER" id="PTHR31698">
    <property type="entry name" value="LYSOZYME G FAMILY MEMBER"/>
    <property type="match status" value="1"/>
</dbReference>
<feature type="chain" id="PRO_5040598052" description="Hydrophobin" evidence="2">
    <location>
        <begin position="19"/>
        <end position="171"/>
    </location>
</feature>
<evidence type="ECO:0008006" key="6">
    <source>
        <dbReference type="Google" id="ProtNLM"/>
    </source>
</evidence>
<dbReference type="PANTHER" id="PTHR31698:SF8">
    <property type="entry name" value="LYSOZYME G-RELATED"/>
    <property type="match status" value="1"/>
</dbReference>
<feature type="compositionally biased region" description="Basic residues" evidence="1">
    <location>
        <begin position="39"/>
        <end position="49"/>
    </location>
</feature>
<feature type="region of interest" description="Disordered" evidence="1">
    <location>
        <begin position="26"/>
        <end position="56"/>
    </location>
</feature>
<feature type="signal peptide" evidence="2">
    <location>
        <begin position="1"/>
        <end position="18"/>
    </location>
</feature>
<sequence>MLHFSLWIFLQAIALVLGYSLPPPPDLKKNSTSSTSSRRSIRTRFKTHGRPGVPADSEEHTAAVYLDLDRRDAWNEAPDCAVPGANVGGKCLDANTNCCNGYFTVGFCVGPTNIQCCTEVQQCRSGSGTGFCNDVSHVSCSVSYVQGLCPGGNNIQCCMGASGATQCSTGN</sequence>
<proteinExistence type="predicted"/>
<gene>
    <name evidence="4" type="ORF">K435DRAFT_840052</name>
    <name evidence="3" type="ORF">K435DRAFT_971695</name>
</gene>
<keyword evidence="5" id="KW-1185">Reference proteome</keyword>
<keyword evidence="2" id="KW-0732">Signal</keyword>